<accession>A0AC35TWT4</accession>
<proteinExistence type="predicted"/>
<dbReference type="WBParaSite" id="RSKR_0000547250.1">
    <property type="protein sequence ID" value="RSKR_0000547250.1"/>
    <property type="gene ID" value="RSKR_0000547250"/>
</dbReference>
<reference evidence="2" key="1">
    <citation type="submission" date="2016-11" db="UniProtKB">
        <authorList>
            <consortium name="WormBaseParasite"/>
        </authorList>
    </citation>
    <scope>IDENTIFICATION</scope>
    <source>
        <strain evidence="2">KR3021</strain>
    </source>
</reference>
<sequence length="116" mass="13317">MLCGIKMIVTMMFFSLMGSALTINHSRLNRMHIRGIIEQEARIEQLRDSLSNNYLSQYNSNSAPRSDPPKRTMSLDAFSAYHDLSQGPYVQPSGSKYSTKNCFLSPVQCSFFYYRK</sequence>
<evidence type="ECO:0000313" key="1">
    <source>
        <dbReference type="Proteomes" id="UP000095286"/>
    </source>
</evidence>
<evidence type="ECO:0000313" key="2">
    <source>
        <dbReference type="WBParaSite" id="RSKR_0000547250.1"/>
    </source>
</evidence>
<dbReference type="Proteomes" id="UP000095286">
    <property type="component" value="Unplaced"/>
</dbReference>
<protein>
    <submittedName>
        <fullName evidence="2">Secreted protein</fullName>
    </submittedName>
</protein>
<organism evidence="1 2">
    <name type="scientific">Rhabditophanes sp. KR3021</name>
    <dbReference type="NCBI Taxonomy" id="114890"/>
    <lineage>
        <taxon>Eukaryota</taxon>
        <taxon>Metazoa</taxon>
        <taxon>Ecdysozoa</taxon>
        <taxon>Nematoda</taxon>
        <taxon>Chromadorea</taxon>
        <taxon>Rhabditida</taxon>
        <taxon>Tylenchina</taxon>
        <taxon>Panagrolaimomorpha</taxon>
        <taxon>Strongyloidoidea</taxon>
        <taxon>Alloionematidae</taxon>
        <taxon>Rhabditophanes</taxon>
    </lineage>
</organism>
<name>A0AC35TWT4_9BILA</name>